<dbReference type="GeneID" id="19299290"/>
<dbReference type="EMBL" id="KB469300">
    <property type="protein sequence ID" value="EPQ56596.1"/>
    <property type="molecule type" value="Genomic_DNA"/>
</dbReference>
<proteinExistence type="predicted"/>
<dbReference type="Proteomes" id="UP000030669">
    <property type="component" value="Unassembled WGS sequence"/>
</dbReference>
<dbReference type="AlphaFoldDB" id="S7Q9J5"/>
<sequence>MTQCKAKMYGKGARTMQGTDSRRPRARVRRCGDSPRPSHTSIGTPGKDSER</sequence>
<evidence type="ECO:0000256" key="1">
    <source>
        <dbReference type="SAM" id="MobiDB-lite"/>
    </source>
</evidence>
<protein>
    <submittedName>
        <fullName evidence="2">Uncharacterized protein</fullName>
    </submittedName>
</protein>
<evidence type="ECO:0000313" key="2">
    <source>
        <dbReference type="EMBL" id="EPQ56596.1"/>
    </source>
</evidence>
<evidence type="ECO:0000313" key="3">
    <source>
        <dbReference type="Proteomes" id="UP000030669"/>
    </source>
</evidence>
<accession>S7Q9J5</accession>
<gene>
    <name evidence="2" type="ORF">GLOTRDRAFT_110857</name>
</gene>
<feature type="region of interest" description="Disordered" evidence="1">
    <location>
        <begin position="1"/>
        <end position="51"/>
    </location>
</feature>
<reference evidence="2 3" key="1">
    <citation type="journal article" date="2012" name="Science">
        <title>The Paleozoic origin of enzymatic lignin decomposition reconstructed from 31 fungal genomes.</title>
        <authorList>
            <person name="Floudas D."/>
            <person name="Binder M."/>
            <person name="Riley R."/>
            <person name="Barry K."/>
            <person name="Blanchette R.A."/>
            <person name="Henrissat B."/>
            <person name="Martinez A.T."/>
            <person name="Otillar R."/>
            <person name="Spatafora J.W."/>
            <person name="Yadav J.S."/>
            <person name="Aerts A."/>
            <person name="Benoit I."/>
            <person name="Boyd A."/>
            <person name="Carlson A."/>
            <person name="Copeland A."/>
            <person name="Coutinho P.M."/>
            <person name="de Vries R.P."/>
            <person name="Ferreira P."/>
            <person name="Findley K."/>
            <person name="Foster B."/>
            <person name="Gaskell J."/>
            <person name="Glotzer D."/>
            <person name="Gorecki P."/>
            <person name="Heitman J."/>
            <person name="Hesse C."/>
            <person name="Hori C."/>
            <person name="Igarashi K."/>
            <person name="Jurgens J.A."/>
            <person name="Kallen N."/>
            <person name="Kersten P."/>
            <person name="Kohler A."/>
            <person name="Kuees U."/>
            <person name="Kumar T.K.A."/>
            <person name="Kuo A."/>
            <person name="LaButti K."/>
            <person name="Larrondo L.F."/>
            <person name="Lindquist E."/>
            <person name="Ling A."/>
            <person name="Lombard V."/>
            <person name="Lucas S."/>
            <person name="Lundell T."/>
            <person name="Martin R."/>
            <person name="McLaughlin D.J."/>
            <person name="Morgenstern I."/>
            <person name="Morin E."/>
            <person name="Murat C."/>
            <person name="Nagy L.G."/>
            <person name="Nolan M."/>
            <person name="Ohm R.A."/>
            <person name="Patyshakuliyeva A."/>
            <person name="Rokas A."/>
            <person name="Ruiz-Duenas F.J."/>
            <person name="Sabat G."/>
            <person name="Salamov A."/>
            <person name="Samejima M."/>
            <person name="Schmutz J."/>
            <person name="Slot J.C."/>
            <person name="St John F."/>
            <person name="Stenlid J."/>
            <person name="Sun H."/>
            <person name="Sun S."/>
            <person name="Syed K."/>
            <person name="Tsang A."/>
            <person name="Wiebenga A."/>
            <person name="Young D."/>
            <person name="Pisabarro A."/>
            <person name="Eastwood D.C."/>
            <person name="Martin F."/>
            <person name="Cullen D."/>
            <person name="Grigoriev I.V."/>
            <person name="Hibbett D.S."/>
        </authorList>
    </citation>
    <scope>NUCLEOTIDE SEQUENCE [LARGE SCALE GENOMIC DNA]</scope>
    <source>
        <strain evidence="2 3">ATCC 11539</strain>
    </source>
</reference>
<keyword evidence="3" id="KW-1185">Reference proteome</keyword>
<organism evidence="2 3">
    <name type="scientific">Gloeophyllum trabeum (strain ATCC 11539 / FP-39264 / Madison 617)</name>
    <name type="common">Brown rot fungus</name>
    <dbReference type="NCBI Taxonomy" id="670483"/>
    <lineage>
        <taxon>Eukaryota</taxon>
        <taxon>Fungi</taxon>
        <taxon>Dikarya</taxon>
        <taxon>Basidiomycota</taxon>
        <taxon>Agaricomycotina</taxon>
        <taxon>Agaricomycetes</taxon>
        <taxon>Gloeophyllales</taxon>
        <taxon>Gloeophyllaceae</taxon>
        <taxon>Gloeophyllum</taxon>
    </lineage>
</organism>
<dbReference type="RefSeq" id="XP_007865304.1">
    <property type="nucleotide sequence ID" value="XM_007867113.1"/>
</dbReference>
<name>S7Q9J5_GLOTA</name>
<dbReference type="KEGG" id="gtr:GLOTRDRAFT_110857"/>
<dbReference type="HOGENOM" id="CLU_3106554_0_0_1"/>